<evidence type="ECO:0000256" key="1">
    <source>
        <dbReference type="ARBA" id="ARBA00009500"/>
    </source>
</evidence>
<evidence type="ECO:0000256" key="2">
    <source>
        <dbReference type="ARBA" id="ARBA00022690"/>
    </source>
</evidence>
<dbReference type="InterPro" id="IPR042185">
    <property type="entry name" value="Serpin_sf_2"/>
</dbReference>
<evidence type="ECO:0000256" key="5">
    <source>
        <dbReference type="SAM" id="SignalP"/>
    </source>
</evidence>
<dbReference type="InterPro" id="IPR036186">
    <property type="entry name" value="Serpin_sf"/>
</dbReference>
<feature type="chain" id="PRO_5044771327" description="Serpin domain-containing protein" evidence="5">
    <location>
        <begin position="20"/>
        <end position="385"/>
    </location>
</feature>
<dbReference type="InterPro" id="IPR000215">
    <property type="entry name" value="Serpin_fam"/>
</dbReference>
<organism evidence="7 8">
    <name type="scientific">Culex pipiens pipiens</name>
    <name type="common">Northern house mosquito</name>
    <dbReference type="NCBI Taxonomy" id="38569"/>
    <lineage>
        <taxon>Eukaryota</taxon>
        <taxon>Metazoa</taxon>
        <taxon>Ecdysozoa</taxon>
        <taxon>Arthropoda</taxon>
        <taxon>Hexapoda</taxon>
        <taxon>Insecta</taxon>
        <taxon>Pterygota</taxon>
        <taxon>Neoptera</taxon>
        <taxon>Endopterygota</taxon>
        <taxon>Diptera</taxon>
        <taxon>Nematocera</taxon>
        <taxon>Culicoidea</taxon>
        <taxon>Culicidae</taxon>
        <taxon>Culicinae</taxon>
        <taxon>Culicini</taxon>
        <taxon>Culex</taxon>
        <taxon>Culex</taxon>
    </lineage>
</organism>
<keyword evidence="5" id="KW-0732">Signal</keyword>
<dbReference type="Gene3D" id="2.30.39.10">
    <property type="entry name" value="Alpha-1-antitrypsin, domain 1"/>
    <property type="match status" value="1"/>
</dbReference>
<dbReference type="PROSITE" id="PS00284">
    <property type="entry name" value="SERPIN"/>
    <property type="match status" value="1"/>
</dbReference>
<dbReference type="AlphaFoldDB" id="A0ABD1DXC9"/>
<comment type="similarity">
    <text evidence="1 4">Belongs to the serpin family.</text>
</comment>
<reference evidence="7 8" key="1">
    <citation type="submission" date="2024-05" db="EMBL/GenBank/DDBJ databases">
        <title>Culex pipiens pipiens assembly and annotation.</title>
        <authorList>
            <person name="Alout H."/>
            <person name="Durand T."/>
        </authorList>
    </citation>
    <scope>NUCLEOTIDE SEQUENCE [LARGE SCALE GENOMIC DNA]</scope>
    <source>
        <strain evidence="7">HA-2024</strain>
        <tissue evidence="7">Whole body</tissue>
    </source>
</reference>
<gene>
    <name evidence="7" type="ORF">pipiens_005558</name>
</gene>
<dbReference type="Pfam" id="PF00079">
    <property type="entry name" value="Serpin"/>
    <property type="match status" value="1"/>
</dbReference>
<proteinExistence type="inferred from homology"/>
<protein>
    <recommendedName>
        <fullName evidence="6">Serpin domain-containing protein</fullName>
    </recommendedName>
</protein>
<dbReference type="Proteomes" id="UP001562425">
    <property type="component" value="Unassembled WGS sequence"/>
</dbReference>
<comment type="caution">
    <text evidence="7">The sequence shown here is derived from an EMBL/GenBank/DDBJ whole genome shotgun (WGS) entry which is preliminary data.</text>
</comment>
<keyword evidence="2" id="KW-0646">Protease inhibitor</keyword>
<evidence type="ECO:0000256" key="3">
    <source>
        <dbReference type="ARBA" id="ARBA00022900"/>
    </source>
</evidence>
<dbReference type="SUPFAM" id="SSF56574">
    <property type="entry name" value="Serpins"/>
    <property type="match status" value="1"/>
</dbReference>
<dbReference type="EMBL" id="JBEHCU010001141">
    <property type="protein sequence ID" value="KAL1403790.1"/>
    <property type="molecule type" value="Genomic_DNA"/>
</dbReference>
<keyword evidence="3" id="KW-0722">Serine protease inhibitor</keyword>
<feature type="signal peptide" evidence="5">
    <location>
        <begin position="1"/>
        <end position="19"/>
    </location>
</feature>
<name>A0ABD1DXC9_CULPP</name>
<evidence type="ECO:0000313" key="7">
    <source>
        <dbReference type="EMBL" id="KAL1403790.1"/>
    </source>
</evidence>
<dbReference type="InterPro" id="IPR023795">
    <property type="entry name" value="Serpin_CS"/>
</dbReference>
<evidence type="ECO:0000259" key="6">
    <source>
        <dbReference type="SMART" id="SM00093"/>
    </source>
</evidence>
<dbReference type="GO" id="GO:0004867">
    <property type="term" value="F:serine-type endopeptidase inhibitor activity"/>
    <property type="evidence" value="ECO:0007669"/>
    <property type="project" value="UniProtKB-KW"/>
</dbReference>
<dbReference type="PANTHER" id="PTHR11461">
    <property type="entry name" value="SERINE PROTEASE INHIBITOR, SERPIN"/>
    <property type="match status" value="1"/>
</dbReference>
<accession>A0ABD1DXC9</accession>
<sequence>MLIKVVVPLVFVTIAVVAGADGPDFSFGDADFSVEYFKAAFNASRNEVVSPLSIRLALAAFYQVAGSAVEQTIQRAFYLPLEKSVASENAAGFLEEVSTNQQLQVAFKVLKNQDLLSDEFASTLSKVFKTAPESVEFADKRSVVTSVNTWANRATNGQIRNFLKEDELDTNTELILLNAVSLKASWAERFSEAKTDRQSFAFRNGIRPVDMMHETVEVLYKVAPEYHAVQIPYNEESDLSMWILVPRGQGNFDSLVASLSSDLLDDIETTAMPRAVDISLPRFQIRSELPAKKIIEKMGFEQLFAESDFSIFKNRKSELSDLRQSTFLQVNEEGTEAAVVSSATTKFRAKNAQFNANQPFVFIIKKISTDTIVFIGHYSNFEQQQ</sequence>
<dbReference type="PANTHER" id="PTHR11461:SF211">
    <property type="entry name" value="GH10112P-RELATED"/>
    <property type="match status" value="1"/>
</dbReference>
<evidence type="ECO:0000256" key="4">
    <source>
        <dbReference type="RuleBase" id="RU000411"/>
    </source>
</evidence>
<dbReference type="InterPro" id="IPR023796">
    <property type="entry name" value="Serpin_dom"/>
</dbReference>
<feature type="domain" description="Serpin" evidence="6">
    <location>
        <begin position="34"/>
        <end position="381"/>
    </location>
</feature>
<dbReference type="SMART" id="SM00093">
    <property type="entry name" value="SERPIN"/>
    <property type="match status" value="1"/>
</dbReference>
<evidence type="ECO:0000313" key="8">
    <source>
        <dbReference type="Proteomes" id="UP001562425"/>
    </source>
</evidence>
<dbReference type="Gene3D" id="3.30.497.10">
    <property type="entry name" value="Antithrombin, subunit I, domain 2"/>
    <property type="match status" value="1"/>
</dbReference>
<keyword evidence="8" id="KW-1185">Reference proteome</keyword>
<dbReference type="InterPro" id="IPR042178">
    <property type="entry name" value="Serpin_sf_1"/>
</dbReference>